<dbReference type="EMBL" id="AMQN01000706">
    <property type="status" value="NOT_ANNOTATED_CDS"/>
    <property type="molecule type" value="Genomic_DNA"/>
</dbReference>
<name>R7V6X1_CAPTE</name>
<keyword evidence="3" id="KW-1185">Reference proteome</keyword>
<dbReference type="Proteomes" id="UP000014760">
    <property type="component" value="Unassembled WGS sequence"/>
</dbReference>
<evidence type="ECO:0000313" key="3">
    <source>
        <dbReference type="Proteomes" id="UP000014760"/>
    </source>
</evidence>
<reference evidence="1 3" key="2">
    <citation type="journal article" date="2013" name="Nature">
        <title>Insights into bilaterian evolution from three spiralian genomes.</title>
        <authorList>
            <person name="Simakov O."/>
            <person name="Marletaz F."/>
            <person name="Cho S.J."/>
            <person name="Edsinger-Gonzales E."/>
            <person name="Havlak P."/>
            <person name="Hellsten U."/>
            <person name="Kuo D.H."/>
            <person name="Larsson T."/>
            <person name="Lv J."/>
            <person name="Arendt D."/>
            <person name="Savage R."/>
            <person name="Osoegawa K."/>
            <person name="de Jong P."/>
            <person name="Grimwood J."/>
            <person name="Chapman J.A."/>
            <person name="Shapiro H."/>
            <person name="Aerts A."/>
            <person name="Otillar R.P."/>
            <person name="Terry A.Y."/>
            <person name="Boore J.L."/>
            <person name="Grigoriev I.V."/>
            <person name="Lindberg D.R."/>
            <person name="Seaver E.C."/>
            <person name="Weisblat D.A."/>
            <person name="Putnam N.H."/>
            <person name="Rokhsar D.S."/>
        </authorList>
    </citation>
    <scope>NUCLEOTIDE SEQUENCE</scope>
    <source>
        <strain evidence="1 3">I ESC-2004</strain>
    </source>
</reference>
<reference evidence="2" key="3">
    <citation type="submission" date="2015-06" db="UniProtKB">
        <authorList>
            <consortium name="EnsemblMetazoa"/>
        </authorList>
    </citation>
    <scope>IDENTIFICATION</scope>
</reference>
<dbReference type="EnsemblMetazoa" id="CapteT211054">
    <property type="protein sequence ID" value="CapteP211054"/>
    <property type="gene ID" value="CapteG211054"/>
</dbReference>
<dbReference type="EMBL" id="KB294417">
    <property type="protein sequence ID" value="ELU14618.1"/>
    <property type="molecule type" value="Genomic_DNA"/>
</dbReference>
<sequence>MDAIATHIGDVNFTGVSGMDPDELLIGRPYGGCAISVKSSMKCKFVPISSKKQTNACVQAAVATIPHVKKREKQVGGIMLNQQVGAQSFGTEYGKKTAPRRLGGCTKYARKHVNSATSGQIQDVDGVTEQDDIRDLFCEKYKELYNCVAYDETKMEDLLHELNIQVSTAVKMESAMMIIKYQSIT</sequence>
<organism evidence="1">
    <name type="scientific">Capitella teleta</name>
    <name type="common">Polychaete worm</name>
    <dbReference type="NCBI Taxonomy" id="283909"/>
    <lineage>
        <taxon>Eukaryota</taxon>
        <taxon>Metazoa</taxon>
        <taxon>Spiralia</taxon>
        <taxon>Lophotrochozoa</taxon>
        <taxon>Annelida</taxon>
        <taxon>Polychaeta</taxon>
        <taxon>Sedentaria</taxon>
        <taxon>Scolecida</taxon>
        <taxon>Capitellidae</taxon>
        <taxon>Capitella</taxon>
    </lineage>
</organism>
<gene>
    <name evidence="1" type="ORF">CAPTEDRAFT_211054</name>
</gene>
<dbReference type="OrthoDB" id="7476844at2759"/>
<proteinExistence type="predicted"/>
<accession>R7V6X1</accession>
<evidence type="ECO:0000313" key="1">
    <source>
        <dbReference type="EMBL" id="ELU14618.1"/>
    </source>
</evidence>
<dbReference type="HOGENOM" id="CLU_1462656_0_0_1"/>
<reference evidence="3" key="1">
    <citation type="submission" date="2012-12" db="EMBL/GenBank/DDBJ databases">
        <authorList>
            <person name="Hellsten U."/>
            <person name="Grimwood J."/>
            <person name="Chapman J.A."/>
            <person name="Shapiro H."/>
            <person name="Aerts A."/>
            <person name="Otillar R.P."/>
            <person name="Terry A.Y."/>
            <person name="Boore J.L."/>
            <person name="Simakov O."/>
            <person name="Marletaz F."/>
            <person name="Cho S.-J."/>
            <person name="Edsinger-Gonzales E."/>
            <person name="Havlak P."/>
            <person name="Kuo D.-H."/>
            <person name="Larsson T."/>
            <person name="Lv J."/>
            <person name="Arendt D."/>
            <person name="Savage R."/>
            <person name="Osoegawa K."/>
            <person name="de Jong P."/>
            <person name="Lindberg D.R."/>
            <person name="Seaver E.C."/>
            <person name="Weisblat D.A."/>
            <person name="Putnam N.H."/>
            <person name="Grigoriev I.V."/>
            <person name="Rokhsar D.S."/>
        </authorList>
    </citation>
    <scope>NUCLEOTIDE SEQUENCE</scope>
    <source>
        <strain evidence="3">I ESC-2004</strain>
    </source>
</reference>
<evidence type="ECO:0000313" key="2">
    <source>
        <dbReference type="EnsemblMetazoa" id="CapteP211054"/>
    </source>
</evidence>
<dbReference type="AlphaFoldDB" id="R7V6X1"/>
<protein>
    <submittedName>
        <fullName evidence="1 2">Uncharacterized protein</fullName>
    </submittedName>
</protein>